<dbReference type="EMBL" id="JWIN03000023">
    <property type="protein sequence ID" value="KAB1258799.1"/>
    <property type="molecule type" value="Genomic_DNA"/>
</dbReference>
<reference evidence="6 7" key="1">
    <citation type="journal article" date="2019" name="Mol. Ecol. Resour.">
        <title>Improving Illumina assemblies with Hi-C and long reads: an example with the North African dromedary.</title>
        <authorList>
            <person name="Elbers J.P."/>
            <person name="Rogers M.F."/>
            <person name="Perelman P.L."/>
            <person name="Proskuryakova A.A."/>
            <person name="Serdyukova N.A."/>
            <person name="Johnson W.E."/>
            <person name="Horin P."/>
            <person name="Corander J."/>
            <person name="Murphy D."/>
            <person name="Burger P.A."/>
        </authorList>
    </citation>
    <scope>NUCLEOTIDE SEQUENCE [LARGE SCALE GENOMIC DNA]</scope>
    <source>
        <strain evidence="6">Drom800</strain>
        <tissue evidence="6">Blood</tissue>
    </source>
</reference>
<keyword evidence="4" id="KW-1133">Transmembrane helix</keyword>
<comment type="subcellular location">
    <subcellularLocation>
        <location evidence="1">Membrane</location>
        <topology evidence="1">Multi-pass membrane protein</topology>
    </subcellularLocation>
</comment>
<evidence type="ECO:0000256" key="5">
    <source>
        <dbReference type="ARBA" id="ARBA00023136"/>
    </source>
</evidence>
<keyword evidence="7" id="KW-1185">Reference proteome</keyword>
<organism evidence="6 7">
    <name type="scientific">Camelus dromedarius</name>
    <name type="common">Dromedary</name>
    <name type="synonym">Arabian camel</name>
    <dbReference type="NCBI Taxonomy" id="9838"/>
    <lineage>
        <taxon>Eukaryota</taxon>
        <taxon>Metazoa</taxon>
        <taxon>Chordata</taxon>
        <taxon>Craniata</taxon>
        <taxon>Vertebrata</taxon>
        <taxon>Euteleostomi</taxon>
        <taxon>Mammalia</taxon>
        <taxon>Eutheria</taxon>
        <taxon>Laurasiatheria</taxon>
        <taxon>Artiodactyla</taxon>
        <taxon>Tylopoda</taxon>
        <taxon>Camelidae</taxon>
        <taxon>Camelus</taxon>
    </lineage>
</organism>
<dbReference type="Pfam" id="PF05602">
    <property type="entry name" value="CLPTM1"/>
    <property type="match status" value="1"/>
</dbReference>
<dbReference type="InterPro" id="IPR008429">
    <property type="entry name" value="CLPTM1"/>
</dbReference>
<evidence type="ECO:0000256" key="3">
    <source>
        <dbReference type="ARBA" id="ARBA00022692"/>
    </source>
</evidence>
<comment type="caution">
    <text evidence="6">The sequence shown here is derived from an EMBL/GenBank/DDBJ whole genome shotgun (WGS) entry which is preliminary data.</text>
</comment>
<gene>
    <name evidence="6" type="ORF">Cadr_000023129</name>
</gene>
<evidence type="ECO:0000313" key="7">
    <source>
        <dbReference type="Proteomes" id="UP000299084"/>
    </source>
</evidence>
<dbReference type="GO" id="GO:0016020">
    <property type="term" value="C:membrane"/>
    <property type="evidence" value="ECO:0007669"/>
    <property type="project" value="UniProtKB-SubCell"/>
</dbReference>
<evidence type="ECO:0000256" key="2">
    <source>
        <dbReference type="ARBA" id="ARBA00009310"/>
    </source>
</evidence>
<sequence>MRYAYLFLHHIGILPWYDGKQVHPLNSPTTYVVPKAKEINLLFGEDAVQQMEAEKKQRNTLNEPVFHWRMRMTLNVMADDFVFDGSSLLADGHGFIKMIQLGKRCM</sequence>
<evidence type="ECO:0000256" key="1">
    <source>
        <dbReference type="ARBA" id="ARBA00004141"/>
    </source>
</evidence>
<protein>
    <submittedName>
        <fullName evidence="6">Cleft lip and palate transmembrane protein 1-like protein</fullName>
    </submittedName>
</protein>
<proteinExistence type="inferred from homology"/>
<name>A0A5N4CIN8_CAMDR</name>
<keyword evidence="5" id="KW-0472">Membrane</keyword>
<keyword evidence="3 6" id="KW-0812">Transmembrane</keyword>
<evidence type="ECO:0000256" key="4">
    <source>
        <dbReference type="ARBA" id="ARBA00022989"/>
    </source>
</evidence>
<evidence type="ECO:0000313" key="6">
    <source>
        <dbReference type="EMBL" id="KAB1258799.1"/>
    </source>
</evidence>
<comment type="similarity">
    <text evidence="2">Belongs to the CLPTM1 family.</text>
</comment>
<accession>A0A5N4CIN8</accession>
<dbReference type="Proteomes" id="UP000299084">
    <property type="component" value="Unassembled WGS sequence"/>
</dbReference>
<dbReference type="AlphaFoldDB" id="A0A5N4CIN8"/>